<reference evidence="2 3" key="1">
    <citation type="submission" date="2021-06" db="EMBL/GenBank/DDBJ databases">
        <title>Caerostris extrusa draft genome.</title>
        <authorList>
            <person name="Kono N."/>
            <person name="Arakawa K."/>
        </authorList>
    </citation>
    <scope>NUCLEOTIDE SEQUENCE [LARGE SCALE GENOMIC DNA]</scope>
</reference>
<protein>
    <recommendedName>
        <fullName evidence="4">Ig-like domain-containing protein</fullName>
    </recommendedName>
</protein>
<gene>
    <name evidence="2" type="ORF">CEXT_668641</name>
</gene>
<evidence type="ECO:0000313" key="3">
    <source>
        <dbReference type="Proteomes" id="UP001054945"/>
    </source>
</evidence>
<keyword evidence="3" id="KW-1185">Reference proteome</keyword>
<accession>A0AAV4T7V4</accession>
<name>A0AAV4T7V4_CAEEX</name>
<evidence type="ECO:0000313" key="2">
    <source>
        <dbReference type="EMBL" id="GIY40850.1"/>
    </source>
</evidence>
<organism evidence="2 3">
    <name type="scientific">Caerostris extrusa</name>
    <name type="common">Bark spider</name>
    <name type="synonym">Caerostris bankana</name>
    <dbReference type="NCBI Taxonomy" id="172846"/>
    <lineage>
        <taxon>Eukaryota</taxon>
        <taxon>Metazoa</taxon>
        <taxon>Ecdysozoa</taxon>
        <taxon>Arthropoda</taxon>
        <taxon>Chelicerata</taxon>
        <taxon>Arachnida</taxon>
        <taxon>Araneae</taxon>
        <taxon>Araneomorphae</taxon>
        <taxon>Entelegynae</taxon>
        <taxon>Araneoidea</taxon>
        <taxon>Araneidae</taxon>
        <taxon>Caerostris</taxon>
    </lineage>
</organism>
<dbReference type="EMBL" id="BPLR01010669">
    <property type="protein sequence ID" value="GIY40850.1"/>
    <property type="molecule type" value="Genomic_DNA"/>
</dbReference>
<dbReference type="AlphaFoldDB" id="A0AAV4T7V4"/>
<evidence type="ECO:0008006" key="4">
    <source>
        <dbReference type="Google" id="ProtNLM"/>
    </source>
</evidence>
<sequence length="101" mass="11573">MKFWDGKSASTSHYRTSFRRAGEEARTGHPLTARRKEGQSPPLSGTMRVPRSRTLPTGWYCPAEPLFFLHVLHTKREQDTGTYWCLATNEVERQKAETPPP</sequence>
<proteinExistence type="predicted"/>
<dbReference type="Proteomes" id="UP001054945">
    <property type="component" value="Unassembled WGS sequence"/>
</dbReference>
<feature type="region of interest" description="Disordered" evidence="1">
    <location>
        <begin position="1"/>
        <end position="50"/>
    </location>
</feature>
<evidence type="ECO:0000256" key="1">
    <source>
        <dbReference type="SAM" id="MobiDB-lite"/>
    </source>
</evidence>
<comment type="caution">
    <text evidence="2">The sequence shown here is derived from an EMBL/GenBank/DDBJ whole genome shotgun (WGS) entry which is preliminary data.</text>
</comment>